<keyword evidence="4" id="KW-1185">Reference proteome</keyword>
<protein>
    <recommendedName>
        <fullName evidence="2">F-box domain-containing protein</fullName>
    </recommendedName>
</protein>
<evidence type="ECO:0000313" key="4">
    <source>
        <dbReference type="Proteomes" id="UP000567179"/>
    </source>
</evidence>
<dbReference type="InterPro" id="IPR001810">
    <property type="entry name" value="F-box_dom"/>
</dbReference>
<dbReference type="Proteomes" id="UP000567179">
    <property type="component" value="Unassembled WGS sequence"/>
</dbReference>
<proteinExistence type="predicted"/>
<dbReference type="OrthoDB" id="3172239at2759"/>
<evidence type="ECO:0000313" key="3">
    <source>
        <dbReference type="EMBL" id="KAF5312267.1"/>
    </source>
</evidence>
<accession>A0A8H5ETZ0</accession>
<gene>
    <name evidence="3" type="ORF">D9619_003545</name>
</gene>
<reference evidence="3 4" key="1">
    <citation type="journal article" date="2020" name="ISME J.">
        <title>Uncovering the hidden diversity of litter-decomposition mechanisms in mushroom-forming fungi.</title>
        <authorList>
            <person name="Floudas D."/>
            <person name="Bentzer J."/>
            <person name="Ahren D."/>
            <person name="Johansson T."/>
            <person name="Persson P."/>
            <person name="Tunlid A."/>
        </authorList>
    </citation>
    <scope>NUCLEOTIDE SEQUENCE [LARGE SCALE GENOMIC DNA]</scope>
    <source>
        <strain evidence="3 4">CBS 101986</strain>
    </source>
</reference>
<name>A0A8H5ETZ0_9AGAR</name>
<organism evidence="3 4">
    <name type="scientific">Psilocybe cf. subviscida</name>
    <dbReference type="NCBI Taxonomy" id="2480587"/>
    <lineage>
        <taxon>Eukaryota</taxon>
        <taxon>Fungi</taxon>
        <taxon>Dikarya</taxon>
        <taxon>Basidiomycota</taxon>
        <taxon>Agaricomycotina</taxon>
        <taxon>Agaricomycetes</taxon>
        <taxon>Agaricomycetidae</taxon>
        <taxon>Agaricales</taxon>
        <taxon>Agaricineae</taxon>
        <taxon>Strophariaceae</taxon>
        <taxon>Psilocybe</taxon>
    </lineage>
</organism>
<dbReference type="InterPro" id="IPR036047">
    <property type="entry name" value="F-box-like_dom_sf"/>
</dbReference>
<dbReference type="SUPFAM" id="SSF81383">
    <property type="entry name" value="F-box domain"/>
    <property type="match status" value="1"/>
</dbReference>
<feature type="domain" description="F-box" evidence="2">
    <location>
        <begin position="30"/>
        <end position="93"/>
    </location>
</feature>
<feature type="region of interest" description="Disordered" evidence="1">
    <location>
        <begin position="1"/>
        <end position="27"/>
    </location>
</feature>
<feature type="compositionally biased region" description="Polar residues" evidence="1">
    <location>
        <begin position="11"/>
        <end position="24"/>
    </location>
</feature>
<evidence type="ECO:0000256" key="1">
    <source>
        <dbReference type="SAM" id="MobiDB-lite"/>
    </source>
</evidence>
<dbReference type="Gene3D" id="1.20.1280.50">
    <property type="match status" value="1"/>
</dbReference>
<dbReference type="Pfam" id="PF12937">
    <property type="entry name" value="F-box-like"/>
    <property type="match status" value="1"/>
</dbReference>
<sequence>MTKAPKKSRALDTTSSNENDNRFSSGPHPISKLPIEILCKIFRFTRSAPPNFGSKRFFTPRDFRLVKIDWIAVSRVCQHWRLAAINEPSLWTDLPTFYPKWTMEMLQRSKNAGLVVNFYDTLDDALLTAIFDHILRIAELTVKGEKRLKKLMDKFSLCSTPRLEKLCIENDSHTSSENIPPMRLPNSLFSNAVGLKHLKLIRIDIDWQSHLFSRPLTLLELGQISPSAKPTVKELRSIMQRISTTLQKLTMRNAFPIENHASSRVQSNDPILLLALKRLTLGAKPSEITSFFNNFILSDNTQYADLYMYLENGAGQDFTGMLAAAGRREALGRFVSDAQSVVINGDVVGTKKGNKWQDFELKLSTAEAPLSALREDGPRNHPERQLPGLELNIHGPFSEDLPITPMPFRCVFTDLFNAFKWSNVRELALTGLDIRAYPDFGQVLVTTFGSLPTVELVAVGPKSVNHFLDALSFYSPGSRIPIAFEGLTKISMVSVNIQSRLDEITMSLLRREKRIAPIQKLCFKDCRGKINKYLKMLTELVGEVYWDDVKI</sequence>
<dbReference type="AlphaFoldDB" id="A0A8H5ETZ0"/>
<dbReference type="EMBL" id="JAACJJ010000056">
    <property type="protein sequence ID" value="KAF5312267.1"/>
    <property type="molecule type" value="Genomic_DNA"/>
</dbReference>
<evidence type="ECO:0000259" key="2">
    <source>
        <dbReference type="Pfam" id="PF12937"/>
    </source>
</evidence>
<comment type="caution">
    <text evidence="3">The sequence shown here is derived from an EMBL/GenBank/DDBJ whole genome shotgun (WGS) entry which is preliminary data.</text>
</comment>